<organism evidence="1 2">
    <name type="scientific">Halomonas fontilapidosi</name>
    <dbReference type="NCBI Taxonomy" id="616675"/>
    <lineage>
        <taxon>Bacteria</taxon>
        <taxon>Pseudomonadati</taxon>
        <taxon>Pseudomonadota</taxon>
        <taxon>Gammaproteobacteria</taxon>
        <taxon>Oceanospirillales</taxon>
        <taxon>Halomonadaceae</taxon>
        <taxon>Halomonas</taxon>
    </lineage>
</organism>
<sequence>MPIYELPCSDGTDRHCTGTVEVPISIERLTAEQLKEIQDSGGTRLTPAQLASFELDDQERKELKEFGSVYFDIDIDDICDPCGSDQTYDDEGNNISAL</sequence>
<keyword evidence="2" id="KW-1185">Reference proteome</keyword>
<accession>A0A7W5DNG5</accession>
<protein>
    <submittedName>
        <fullName evidence="1">Uncharacterized protein</fullName>
    </submittedName>
</protein>
<evidence type="ECO:0000313" key="2">
    <source>
        <dbReference type="Proteomes" id="UP000563050"/>
    </source>
</evidence>
<evidence type="ECO:0000313" key="1">
    <source>
        <dbReference type="EMBL" id="MBB3185783.1"/>
    </source>
</evidence>
<name>A0A7W5DNG5_9GAMM</name>
<gene>
    <name evidence="1" type="ORF">FHR95_003376</name>
</gene>
<comment type="caution">
    <text evidence="1">The sequence shown here is derived from an EMBL/GenBank/DDBJ whole genome shotgun (WGS) entry which is preliminary data.</text>
</comment>
<proteinExistence type="predicted"/>
<dbReference type="RefSeq" id="WP_183315267.1">
    <property type="nucleotide sequence ID" value="NZ_JACHXQ010000017.1"/>
</dbReference>
<dbReference type="EMBL" id="JACHXQ010000017">
    <property type="protein sequence ID" value="MBB3185783.1"/>
    <property type="molecule type" value="Genomic_DNA"/>
</dbReference>
<reference evidence="1 2" key="1">
    <citation type="submission" date="2020-08" db="EMBL/GenBank/DDBJ databases">
        <title>Genomic Encyclopedia of Type Strains, Phase III (KMG-III): the genomes of soil and plant-associated and newly described type strains.</title>
        <authorList>
            <person name="Whitman W."/>
        </authorList>
    </citation>
    <scope>NUCLEOTIDE SEQUENCE [LARGE SCALE GENOMIC DNA]</scope>
    <source>
        <strain evidence="1 2">CECT 7341</strain>
    </source>
</reference>
<dbReference type="Proteomes" id="UP000563050">
    <property type="component" value="Unassembled WGS sequence"/>
</dbReference>
<dbReference type="AlphaFoldDB" id="A0A7W5DNG5"/>